<protein>
    <submittedName>
        <fullName evidence="1">Uncharacterized protein</fullName>
    </submittedName>
</protein>
<evidence type="ECO:0000313" key="2">
    <source>
        <dbReference type="Proteomes" id="UP000435910"/>
    </source>
</evidence>
<comment type="caution">
    <text evidence="1">The sequence shown here is derived from an EMBL/GenBank/DDBJ whole genome shotgun (WGS) entry which is preliminary data.</text>
</comment>
<reference evidence="1 2" key="1">
    <citation type="submission" date="2019-06" db="EMBL/GenBank/DDBJ databases">
        <title>Genome sequence analysis of &gt;100 Bacillus licheniformis strains suggests intrinsic resistance to this species.</title>
        <authorList>
            <person name="Wels M."/>
            <person name="Siezen R.J."/>
            <person name="Johansen E."/>
            <person name="Stuer-Lauridsen B."/>
            <person name="Bjerre K."/>
            <person name="Nielsen B.K.K."/>
        </authorList>
    </citation>
    <scope>NUCLEOTIDE SEQUENCE [LARGE SCALE GENOMIC DNA]</scope>
    <source>
        <strain evidence="1 2">BAC-16736</strain>
    </source>
</reference>
<name>A0A8B5Y5F9_BACLI</name>
<proteinExistence type="predicted"/>
<organism evidence="1 2">
    <name type="scientific">Bacillus licheniformis</name>
    <dbReference type="NCBI Taxonomy" id="1402"/>
    <lineage>
        <taxon>Bacteria</taxon>
        <taxon>Bacillati</taxon>
        <taxon>Bacillota</taxon>
        <taxon>Bacilli</taxon>
        <taxon>Bacillales</taxon>
        <taxon>Bacillaceae</taxon>
        <taxon>Bacillus</taxon>
    </lineage>
</organism>
<gene>
    <name evidence="1" type="ORF">CHCC16736_2172</name>
</gene>
<accession>A0A8B5Y5F9</accession>
<dbReference type="EMBL" id="NILC01000033">
    <property type="protein sequence ID" value="TWL20888.1"/>
    <property type="molecule type" value="Genomic_DNA"/>
</dbReference>
<evidence type="ECO:0000313" key="1">
    <source>
        <dbReference type="EMBL" id="TWL20888.1"/>
    </source>
</evidence>
<dbReference type="Proteomes" id="UP000435910">
    <property type="component" value="Unassembled WGS sequence"/>
</dbReference>
<sequence length="37" mass="4100">MGGSPKISQKAKALNQKNKTACPVNLKIRSRDRLSFI</sequence>
<dbReference type="AlphaFoldDB" id="A0A8B5Y5F9"/>